<dbReference type="PIRSF" id="PIRSF002746">
    <property type="entry name" value="Gluconate_transporter"/>
    <property type="match status" value="1"/>
</dbReference>
<comment type="subcellular location">
    <subcellularLocation>
        <location evidence="1">Cell membrane</location>
        <topology evidence="1">Multi-pass membrane protein</topology>
    </subcellularLocation>
</comment>
<keyword evidence="10" id="KW-1185">Reference proteome</keyword>
<organism evidence="9 10">
    <name type="scientific">Bacillus aerolatus</name>
    <dbReference type="NCBI Taxonomy" id="2653354"/>
    <lineage>
        <taxon>Bacteria</taxon>
        <taxon>Bacillati</taxon>
        <taxon>Bacillota</taxon>
        <taxon>Bacilli</taxon>
        <taxon>Bacillales</taxon>
        <taxon>Bacillaceae</taxon>
        <taxon>Bacillus</taxon>
    </lineage>
</organism>
<dbReference type="GO" id="GO:0015128">
    <property type="term" value="F:gluconate transmembrane transporter activity"/>
    <property type="evidence" value="ECO:0007669"/>
    <property type="project" value="InterPro"/>
</dbReference>
<sequence length="449" mass="47256">MPLVIVALGIVVLLVLIMKFNMNTFISLVVVSFLIALALGMPISEIVASVQSGMGNTLGGIALVFGLGAILGKLIADAGGAQRIAMTLINQFGEKKIQWAVVAAGFILGIALFFEVGLVLLIPIVYQISKHLKISFLWLGMPMATALSVTHAFLPPHPGPTVIAQEFGANVGLVLVYGFIIAIPTVIIAGPLFTKFARKFAPSAFEKEPTGSMASIGNAKQFKLEDTPGFGISAFTALFPVILMAFSTIVTLFQDELNLPVLFIDIVKMIGAPTTVMLLSVLLAIYTMGVARKIPMKQLMQSAETSIASIGMMLLILGAGGSLKQVLIDGGVGDYVAVLFEGSTISPLILAWLIAAVIRLAQGSATVAALTTAGLVIPMMQGTEVNVELLVLATGAGSIIASHVNDTGFWIVKESFGLTMKETFATWTVLETIISVCGLGFVLLLSLFV</sequence>
<dbReference type="InterPro" id="IPR003474">
    <property type="entry name" value="Glcn_transporter"/>
</dbReference>
<evidence type="ECO:0000256" key="3">
    <source>
        <dbReference type="ARBA" id="ARBA00022475"/>
    </source>
</evidence>
<dbReference type="Pfam" id="PF02447">
    <property type="entry name" value="GntP_permease"/>
    <property type="match status" value="1"/>
</dbReference>
<feature type="transmembrane region" description="Helical" evidence="8">
    <location>
        <begin position="266"/>
        <end position="286"/>
    </location>
</feature>
<gene>
    <name evidence="9" type="ORF">F9802_11955</name>
</gene>
<dbReference type="PANTHER" id="PTHR30354">
    <property type="entry name" value="GNT FAMILY GLUCONATE TRANSPORTER"/>
    <property type="match status" value="1"/>
</dbReference>
<accession>A0A6I1FK30</accession>
<evidence type="ECO:0000313" key="9">
    <source>
        <dbReference type="EMBL" id="KAB7706281.1"/>
    </source>
</evidence>
<evidence type="ECO:0000256" key="5">
    <source>
        <dbReference type="ARBA" id="ARBA00022989"/>
    </source>
</evidence>
<feature type="transmembrane region" description="Helical" evidence="8">
    <location>
        <begin position="307"/>
        <end position="328"/>
    </location>
</feature>
<feature type="transmembrane region" description="Helical" evidence="8">
    <location>
        <begin position="348"/>
        <end position="377"/>
    </location>
</feature>
<evidence type="ECO:0000256" key="1">
    <source>
        <dbReference type="ARBA" id="ARBA00004651"/>
    </source>
</evidence>
<keyword evidence="2" id="KW-0813">Transport</keyword>
<evidence type="ECO:0000256" key="6">
    <source>
        <dbReference type="ARBA" id="ARBA00023136"/>
    </source>
</evidence>
<comment type="similarity">
    <text evidence="7">Belongs to the GntP permease family.</text>
</comment>
<evidence type="ECO:0000256" key="4">
    <source>
        <dbReference type="ARBA" id="ARBA00022692"/>
    </source>
</evidence>
<evidence type="ECO:0000313" key="10">
    <source>
        <dbReference type="Proteomes" id="UP000429595"/>
    </source>
</evidence>
<evidence type="ECO:0000256" key="8">
    <source>
        <dbReference type="SAM" id="Phobius"/>
    </source>
</evidence>
<feature type="transmembrane region" description="Helical" evidence="8">
    <location>
        <begin position="134"/>
        <end position="154"/>
    </location>
</feature>
<keyword evidence="6 8" id="KW-0472">Membrane</keyword>
<protein>
    <submittedName>
        <fullName evidence="9">Gluconate permease</fullName>
    </submittedName>
</protein>
<feature type="transmembrane region" description="Helical" evidence="8">
    <location>
        <begin position="389"/>
        <end position="412"/>
    </location>
</feature>
<feature type="transmembrane region" description="Helical" evidence="8">
    <location>
        <begin position="29"/>
        <end position="50"/>
    </location>
</feature>
<feature type="transmembrane region" description="Helical" evidence="8">
    <location>
        <begin position="96"/>
        <end position="122"/>
    </location>
</feature>
<dbReference type="Proteomes" id="UP000429595">
    <property type="component" value="Unassembled WGS sequence"/>
</dbReference>
<evidence type="ECO:0000256" key="2">
    <source>
        <dbReference type="ARBA" id="ARBA00022448"/>
    </source>
</evidence>
<feature type="transmembrane region" description="Helical" evidence="8">
    <location>
        <begin position="424"/>
        <end position="448"/>
    </location>
</feature>
<comment type="caution">
    <text evidence="9">The sequence shown here is derived from an EMBL/GenBank/DDBJ whole genome shotgun (WGS) entry which is preliminary data.</text>
</comment>
<feature type="transmembrane region" description="Helical" evidence="8">
    <location>
        <begin position="174"/>
        <end position="193"/>
    </location>
</feature>
<feature type="transmembrane region" description="Helical" evidence="8">
    <location>
        <begin position="230"/>
        <end position="254"/>
    </location>
</feature>
<evidence type="ECO:0000256" key="7">
    <source>
        <dbReference type="ARBA" id="ARBA00049663"/>
    </source>
</evidence>
<reference evidence="9 10" key="1">
    <citation type="submission" date="2019-10" db="EMBL/GenBank/DDBJ databases">
        <title>Bacillus aerolatum sp. nov., isolated from bioaerosol of sport playgrounds.</title>
        <authorList>
            <person name="Chen P."/>
            <person name="Zhang G."/>
        </authorList>
    </citation>
    <scope>NUCLEOTIDE SEQUENCE [LARGE SCALE GENOMIC DNA]</scope>
    <source>
        <strain evidence="9 10">CX253</strain>
    </source>
</reference>
<dbReference type="AlphaFoldDB" id="A0A6I1FK30"/>
<feature type="transmembrane region" description="Helical" evidence="8">
    <location>
        <begin position="57"/>
        <end position="76"/>
    </location>
</feature>
<dbReference type="GO" id="GO:0005886">
    <property type="term" value="C:plasma membrane"/>
    <property type="evidence" value="ECO:0007669"/>
    <property type="project" value="UniProtKB-SubCell"/>
</dbReference>
<keyword evidence="5 8" id="KW-1133">Transmembrane helix</keyword>
<keyword evidence="4 8" id="KW-0812">Transmembrane</keyword>
<dbReference type="PANTHER" id="PTHR30354:SF22">
    <property type="entry name" value="HIGH-AFFINITY GLUCONATE TRANSPORTER"/>
    <property type="match status" value="1"/>
</dbReference>
<dbReference type="NCBIfam" id="TIGR00791">
    <property type="entry name" value="gntP"/>
    <property type="match status" value="1"/>
</dbReference>
<keyword evidence="3" id="KW-1003">Cell membrane</keyword>
<dbReference type="EMBL" id="WEIO01000006">
    <property type="protein sequence ID" value="KAB7706281.1"/>
    <property type="molecule type" value="Genomic_DNA"/>
</dbReference>
<dbReference type="RefSeq" id="WP_152152221.1">
    <property type="nucleotide sequence ID" value="NZ_WEIO01000006.1"/>
</dbReference>
<name>A0A6I1FK30_9BACI</name>
<proteinExistence type="inferred from homology"/>